<gene>
    <name evidence="1" type="ORF">ZEAMMB73_Zm00001d039325</name>
</gene>
<sequence length="21" mass="2433">MVEMLQIAMACVSRTPDRRPK</sequence>
<dbReference type="OMA" id="AHIHVEN"/>
<keyword evidence="1" id="KW-0418">Kinase</keyword>
<keyword evidence="1" id="KW-0675">Receptor</keyword>
<keyword evidence="1" id="KW-0808">Transferase</keyword>
<dbReference type="EMBL" id="CM007649">
    <property type="protein sequence ID" value="ONM28324.1"/>
    <property type="molecule type" value="Genomic_DNA"/>
</dbReference>
<reference evidence="1" key="1">
    <citation type="submission" date="2015-12" db="EMBL/GenBank/DDBJ databases">
        <title>Update maize B73 reference genome by single molecule sequencing technologies.</title>
        <authorList>
            <consortium name="Maize Genome Sequencing Project"/>
            <person name="Ware D."/>
        </authorList>
    </citation>
    <scope>NUCLEOTIDE SEQUENCE [LARGE SCALE GENOMIC DNA]</scope>
    <source>
        <tissue evidence="1">Seedling</tissue>
    </source>
</reference>
<dbReference type="AlphaFoldDB" id="A0A1D6MFC0"/>
<name>A0A1D6MFC0_MAIZE</name>
<proteinExistence type="predicted"/>
<dbReference type="GO" id="GO:0016301">
    <property type="term" value="F:kinase activity"/>
    <property type="evidence" value="ECO:0007669"/>
    <property type="project" value="UniProtKB-KW"/>
</dbReference>
<evidence type="ECO:0000313" key="1">
    <source>
        <dbReference type="EMBL" id="ONM28324.1"/>
    </source>
</evidence>
<organism evidence="1">
    <name type="scientific">Zea mays</name>
    <name type="common">Maize</name>
    <dbReference type="NCBI Taxonomy" id="4577"/>
    <lineage>
        <taxon>Eukaryota</taxon>
        <taxon>Viridiplantae</taxon>
        <taxon>Streptophyta</taxon>
        <taxon>Embryophyta</taxon>
        <taxon>Tracheophyta</taxon>
        <taxon>Spermatophyta</taxon>
        <taxon>Magnoliopsida</taxon>
        <taxon>Liliopsida</taxon>
        <taxon>Poales</taxon>
        <taxon>Poaceae</taxon>
        <taxon>PACMAD clade</taxon>
        <taxon>Panicoideae</taxon>
        <taxon>Andropogonodae</taxon>
        <taxon>Andropogoneae</taxon>
        <taxon>Tripsacinae</taxon>
        <taxon>Zea</taxon>
    </lineage>
</organism>
<protein>
    <submittedName>
        <fullName evidence="1">Putative inactive receptor-like protein kinase</fullName>
    </submittedName>
</protein>
<accession>A0A1D6MFC0</accession>